<name>A0ABV6KFQ4_9BACI</name>
<evidence type="ECO:0000313" key="3">
    <source>
        <dbReference type="Proteomes" id="UP001589838"/>
    </source>
</evidence>
<organism evidence="2 3">
    <name type="scientific">Halalkalibacter kiskunsagensis</name>
    <dbReference type="NCBI Taxonomy" id="1548599"/>
    <lineage>
        <taxon>Bacteria</taxon>
        <taxon>Bacillati</taxon>
        <taxon>Bacillota</taxon>
        <taxon>Bacilli</taxon>
        <taxon>Bacillales</taxon>
        <taxon>Bacillaceae</taxon>
        <taxon>Halalkalibacter</taxon>
    </lineage>
</organism>
<dbReference type="RefSeq" id="WP_335963919.1">
    <property type="nucleotide sequence ID" value="NZ_JAXBLX010000068.1"/>
</dbReference>
<dbReference type="Proteomes" id="UP001589838">
    <property type="component" value="Unassembled WGS sequence"/>
</dbReference>
<evidence type="ECO:0000313" key="2">
    <source>
        <dbReference type="EMBL" id="MFC0472155.1"/>
    </source>
</evidence>
<proteinExistence type="predicted"/>
<reference evidence="2 3" key="1">
    <citation type="submission" date="2024-09" db="EMBL/GenBank/DDBJ databases">
        <authorList>
            <person name="Sun Q."/>
            <person name="Mori K."/>
        </authorList>
    </citation>
    <scope>NUCLEOTIDE SEQUENCE [LARGE SCALE GENOMIC DNA]</scope>
    <source>
        <strain evidence="2 3">NCAIM B.02610</strain>
    </source>
</reference>
<accession>A0ABV6KFQ4</accession>
<protein>
    <submittedName>
        <fullName evidence="2">ABC-ATPase domain-containing protein</fullName>
    </submittedName>
</protein>
<keyword evidence="3" id="KW-1185">Reference proteome</keyword>
<comment type="caution">
    <text evidence="2">The sequence shown here is derived from an EMBL/GenBank/DDBJ whole genome shotgun (WGS) entry which is preliminary data.</text>
</comment>
<dbReference type="EMBL" id="JBHLUX010000039">
    <property type="protein sequence ID" value="MFC0472155.1"/>
    <property type="molecule type" value="Genomic_DNA"/>
</dbReference>
<dbReference type="InterPro" id="IPR046833">
    <property type="entry name" value="ABC_N"/>
</dbReference>
<evidence type="ECO:0000259" key="1">
    <source>
        <dbReference type="Pfam" id="PF20446"/>
    </source>
</evidence>
<feature type="domain" description="ATPase of the ABC class N-terminal" evidence="1">
    <location>
        <begin position="1"/>
        <end position="55"/>
    </location>
</feature>
<gene>
    <name evidence="2" type="ORF">ACFFHM_17010</name>
</gene>
<dbReference type="Pfam" id="PF20446">
    <property type="entry name" value="ABC_N"/>
    <property type="match status" value="1"/>
</dbReference>
<sequence>MNKLKELLRRIDKKGYKTYKDIQGNYSFAAFTCSVLWATCEAIESISLVKSSRSRLVTMSSRSSLVAIRSRSCL</sequence>